<accession>A0ABZ0IHE2</accession>
<dbReference type="Pfam" id="PF00106">
    <property type="entry name" value="adh_short"/>
    <property type="match status" value="1"/>
</dbReference>
<name>A0ABZ0IHE2_9GAMM</name>
<evidence type="ECO:0000256" key="2">
    <source>
        <dbReference type="RuleBase" id="RU000363"/>
    </source>
</evidence>
<evidence type="ECO:0000313" key="4">
    <source>
        <dbReference type="Proteomes" id="UP001626549"/>
    </source>
</evidence>
<evidence type="ECO:0000256" key="1">
    <source>
        <dbReference type="ARBA" id="ARBA00023002"/>
    </source>
</evidence>
<dbReference type="EMBL" id="CP136865">
    <property type="protein sequence ID" value="WOJ98590.1"/>
    <property type="molecule type" value="Genomic_DNA"/>
</dbReference>
<dbReference type="SUPFAM" id="SSF51735">
    <property type="entry name" value="NAD(P)-binding Rossmann-fold domains"/>
    <property type="match status" value="1"/>
</dbReference>
<dbReference type="PANTHER" id="PTHR43157">
    <property type="entry name" value="PHOSPHATIDYLINOSITOL-GLYCAN BIOSYNTHESIS CLASS F PROTEIN-RELATED"/>
    <property type="match status" value="1"/>
</dbReference>
<keyword evidence="1" id="KW-0560">Oxidoreductase</keyword>
<dbReference type="InterPro" id="IPR002347">
    <property type="entry name" value="SDR_fam"/>
</dbReference>
<dbReference type="Proteomes" id="UP001626549">
    <property type="component" value="Chromosome"/>
</dbReference>
<evidence type="ECO:0000313" key="3">
    <source>
        <dbReference type="EMBL" id="WOJ98590.1"/>
    </source>
</evidence>
<reference evidence="3 4" key="1">
    <citation type="submission" date="2023-10" db="EMBL/GenBank/DDBJ databases">
        <title>Two novel species belonging to the OM43/NOR5 clade.</title>
        <authorList>
            <person name="Park M."/>
        </authorList>
    </citation>
    <scope>NUCLEOTIDE SEQUENCE [LARGE SCALE GENOMIC DNA]</scope>
    <source>
        <strain evidence="3 4">IMCC45268</strain>
    </source>
</reference>
<dbReference type="PRINTS" id="PR00080">
    <property type="entry name" value="SDRFAMILY"/>
</dbReference>
<dbReference type="Gene3D" id="3.40.50.720">
    <property type="entry name" value="NAD(P)-binding Rossmann-like Domain"/>
    <property type="match status" value="1"/>
</dbReference>
<dbReference type="RefSeq" id="WP_407329947.1">
    <property type="nucleotide sequence ID" value="NZ_CP136865.1"/>
</dbReference>
<comment type="similarity">
    <text evidence="2">Belongs to the short-chain dehydrogenases/reductases (SDR) family.</text>
</comment>
<dbReference type="PROSITE" id="PS00061">
    <property type="entry name" value="ADH_SHORT"/>
    <property type="match status" value="1"/>
</dbReference>
<organism evidence="3 4">
    <name type="scientific">Congregibacter brevis</name>
    <dbReference type="NCBI Taxonomy" id="3081201"/>
    <lineage>
        <taxon>Bacteria</taxon>
        <taxon>Pseudomonadati</taxon>
        <taxon>Pseudomonadota</taxon>
        <taxon>Gammaproteobacteria</taxon>
        <taxon>Cellvibrionales</taxon>
        <taxon>Halieaceae</taxon>
        <taxon>Congregibacter</taxon>
    </lineage>
</organism>
<dbReference type="PANTHER" id="PTHR43157:SF31">
    <property type="entry name" value="PHOSPHATIDYLINOSITOL-GLYCAN BIOSYNTHESIS CLASS F PROTEIN"/>
    <property type="match status" value="1"/>
</dbReference>
<protein>
    <submittedName>
        <fullName evidence="3">SDR family NAD(P)-dependent oxidoreductase</fullName>
    </submittedName>
</protein>
<keyword evidence="4" id="KW-1185">Reference proteome</keyword>
<dbReference type="PRINTS" id="PR00081">
    <property type="entry name" value="GDHRDH"/>
</dbReference>
<sequence>MKTILLTGATDGIGFETAKLLVAMGHTLLIHGRSEQKLADTQQQLRTISGSGAVQAYRADLSKIADVRRLAADIAEDHSSIDVIINNAGVFRTATPTTENGHDLRFIVNTVSPYLLTQLLLSLVPTDGRVINLSSAAQASVSLQALAGEEPLGDNQAYAQSKLAITMWTFHLAKAIGAKGPAIIAVNPASLLASKMVKDAYGVAGNDLGIGADILMRAALNEEFEDASGKYFDNDRGQFSNPHPDALSDEKNKSVVLAIEEIIADLDVNET</sequence>
<gene>
    <name evidence="3" type="ORF">R0137_08465</name>
</gene>
<dbReference type="InterPro" id="IPR036291">
    <property type="entry name" value="NAD(P)-bd_dom_sf"/>
</dbReference>
<proteinExistence type="inferred from homology"/>
<dbReference type="InterPro" id="IPR020904">
    <property type="entry name" value="Sc_DH/Rdtase_CS"/>
</dbReference>